<dbReference type="EC" id="6.1.1.16" evidence="2"/>
<evidence type="ECO:0000256" key="2">
    <source>
        <dbReference type="ARBA" id="ARBA00012832"/>
    </source>
</evidence>
<evidence type="ECO:0000256" key="7">
    <source>
        <dbReference type="ARBA" id="ARBA00022840"/>
    </source>
</evidence>
<dbReference type="InterPro" id="IPR032678">
    <property type="entry name" value="tRNA-synt_1_cat_dom"/>
</dbReference>
<protein>
    <recommendedName>
        <fullName evidence="2">cysteine--tRNA ligase</fullName>
        <ecNumber evidence="2">6.1.1.16</ecNumber>
    </recommendedName>
    <alternativeName>
        <fullName evidence="10">Cysteinyl-tRNA synthetase</fullName>
    </alternativeName>
</protein>
<evidence type="ECO:0000256" key="5">
    <source>
        <dbReference type="ARBA" id="ARBA00022741"/>
    </source>
</evidence>
<feature type="domain" description="tRNA synthetases class I catalytic" evidence="13">
    <location>
        <begin position="123"/>
        <end position="553"/>
    </location>
</feature>
<reference evidence="14 15" key="1">
    <citation type="journal article" date="2011" name="Cell">
        <title>Insight into structure and assembly of the nuclear pore complex by utilizing the genome of a eukaryotic thermophile.</title>
        <authorList>
            <person name="Amlacher S."/>
            <person name="Sarges P."/>
            <person name="Flemming D."/>
            <person name="van Noort V."/>
            <person name="Kunze R."/>
            <person name="Devos D.P."/>
            <person name="Arumugam M."/>
            <person name="Bork P."/>
            <person name="Hurt E."/>
        </authorList>
    </citation>
    <scope>NUCLEOTIDE SEQUENCE [LARGE SCALE GENOMIC DNA]</scope>
    <source>
        <strain evidence="15">DSM 1495 / CBS 144.50 / IMI 039719</strain>
    </source>
</reference>
<dbReference type="OrthoDB" id="438179at2759"/>
<dbReference type="GO" id="GO:0005737">
    <property type="term" value="C:cytoplasm"/>
    <property type="evidence" value="ECO:0007669"/>
    <property type="project" value="TreeGrafter"/>
</dbReference>
<keyword evidence="3" id="KW-0436">Ligase</keyword>
<dbReference type="STRING" id="759272.G0SEM2"/>
<dbReference type="SUPFAM" id="SSF52374">
    <property type="entry name" value="Nucleotidylyl transferase"/>
    <property type="match status" value="1"/>
</dbReference>
<feature type="region of interest" description="Disordered" evidence="12">
    <location>
        <begin position="390"/>
        <end position="410"/>
    </location>
</feature>
<evidence type="ECO:0000259" key="13">
    <source>
        <dbReference type="Pfam" id="PF01406"/>
    </source>
</evidence>
<dbReference type="GO" id="GO:0046872">
    <property type="term" value="F:metal ion binding"/>
    <property type="evidence" value="ECO:0007669"/>
    <property type="project" value="UniProtKB-KW"/>
</dbReference>
<dbReference type="HAMAP" id="MF_00041">
    <property type="entry name" value="Cys_tRNA_synth"/>
    <property type="match status" value="1"/>
</dbReference>
<accession>G0SEM2</accession>
<dbReference type="KEGG" id="cthr:CTHT_0064250"/>
<keyword evidence="11" id="KW-0175">Coiled coil</keyword>
<organism evidence="15">
    <name type="scientific">Chaetomium thermophilum (strain DSM 1495 / CBS 144.50 / IMI 039719)</name>
    <name type="common">Thermochaetoides thermophila</name>
    <dbReference type="NCBI Taxonomy" id="759272"/>
    <lineage>
        <taxon>Eukaryota</taxon>
        <taxon>Fungi</taxon>
        <taxon>Dikarya</taxon>
        <taxon>Ascomycota</taxon>
        <taxon>Pezizomycotina</taxon>
        <taxon>Sordariomycetes</taxon>
        <taxon>Sordariomycetidae</taxon>
        <taxon>Sordariales</taxon>
        <taxon>Chaetomiaceae</taxon>
        <taxon>Thermochaetoides</taxon>
    </lineage>
</organism>
<evidence type="ECO:0000256" key="9">
    <source>
        <dbReference type="ARBA" id="ARBA00023146"/>
    </source>
</evidence>
<dbReference type="GO" id="GO:0004817">
    <property type="term" value="F:cysteine-tRNA ligase activity"/>
    <property type="evidence" value="ECO:0007669"/>
    <property type="project" value="UniProtKB-EC"/>
</dbReference>
<dbReference type="InterPro" id="IPR024909">
    <property type="entry name" value="Cys-tRNA/MSH_ligase"/>
</dbReference>
<feature type="coiled-coil region" evidence="11">
    <location>
        <begin position="810"/>
        <end position="844"/>
    </location>
</feature>
<dbReference type="FunFam" id="3.40.50.620:FF:000186">
    <property type="entry name" value="Putative Cysteinyl-tRNA synthetase"/>
    <property type="match status" value="1"/>
</dbReference>
<keyword evidence="5" id="KW-0547">Nucleotide-binding</keyword>
<dbReference type="Gene3D" id="3.40.50.620">
    <property type="entry name" value="HUPs"/>
    <property type="match status" value="2"/>
</dbReference>
<dbReference type="InterPro" id="IPR015803">
    <property type="entry name" value="Cys-tRNA-ligase"/>
</dbReference>
<keyword evidence="7" id="KW-0067">ATP-binding</keyword>
<evidence type="ECO:0000256" key="12">
    <source>
        <dbReference type="SAM" id="MobiDB-lite"/>
    </source>
</evidence>
<dbReference type="InterPro" id="IPR009080">
    <property type="entry name" value="tRNAsynth_Ia_anticodon-bd"/>
</dbReference>
<dbReference type="Pfam" id="PF01406">
    <property type="entry name" value="tRNA-synt_1e"/>
    <property type="match status" value="1"/>
</dbReference>
<dbReference type="InterPro" id="IPR014729">
    <property type="entry name" value="Rossmann-like_a/b/a_fold"/>
</dbReference>
<evidence type="ECO:0000256" key="10">
    <source>
        <dbReference type="ARBA" id="ARBA00031499"/>
    </source>
</evidence>
<dbReference type="PRINTS" id="PR00983">
    <property type="entry name" value="TRNASYNTHCYS"/>
</dbReference>
<dbReference type="Proteomes" id="UP000008066">
    <property type="component" value="Unassembled WGS sequence"/>
</dbReference>
<dbReference type="EMBL" id="GL988046">
    <property type="protein sequence ID" value="EGS18399.1"/>
    <property type="molecule type" value="Genomic_DNA"/>
</dbReference>
<evidence type="ECO:0000256" key="8">
    <source>
        <dbReference type="ARBA" id="ARBA00022917"/>
    </source>
</evidence>
<dbReference type="HOGENOM" id="CLU_013528_3_1_1"/>
<dbReference type="PANTHER" id="PTHR10890">
    <property type="entry name" value="CYSTEINYL-TRNA SYNTHETASE"/>
    <property type="match status" value="1"/>
</dbReference>
<evidence type="ECO:0000256" key="3">
    <source>
        <dbReference type="ARBA" id="ARBA00022598"/>
    </source>
</evidence>
<dbReference type="SUPFAM" id="SSF47323">
    <property type="entry name" value="Anticodon-binding domain of a subclass of class I aminoacyl-tRNA synthetases"/>
    <property type="match status" value="1"/>
</dbReference>
<dbReference type="GO" id="GO:0006423">
    <property type="term" value="P:cysteinyl-tRNA aminoacylation"/>
    <property type="evidence" value="ECO:0007669"/>
    <property type="project" value="InterPro"/>
</dbReference>
<dbReference type="RefSeq" id="XP_006696730.1">
    <property type="nucleotide sequence ID" value="XM_006696667.1"/>
</dbReference>
<evidence type="ECO:0000256" key="6">
    <source>
        <dbReference type="ARBA" id="ARBA00022833"/>
    </source>
</evidence>
<comment type="cofactor">
    <cofactor evidence="1">
        <name>Zn(2+)</name>
        <dbReference type="ChEBI" id="CHEBI:29105"/>
    </cofactor>
</comment>
<name>G0SEM2_CHATD</name>
<evidence type="ECO:0000313" key="14">
    <source>
        <dbReference type="EMBL" id="EGS18399.1"/>
    </source>
</evidence>
<dbReference type="PANTHER" id="PTHR10890:SF3">
    <property type="entry name" value="CYSTEINE--TRNA LIGASE, CYTOPLASMIC"/>
    <property type="match status" value="1"/>
</dbReference>
<dbReference type="eggNOG" id="KOG2007">
    <property type="taxonomic scope" value="Eukaryota"/>
</dbReference>
<evidence type="ECO:0000256" key="4">
    <source>
        <dbReference type="ARBA" id="ARBA00022723"/>
    </source>
</evidence>
<keyword evidence="9 14" id="KW-0030">Aminoacyl-tRNA synthetase</keyword>
<dbReference type="AlphaFoldDB" id="G0SEM2"/>
<keyword evidence="8" id="KW-0648">Protein biosynthesis</keyword>
<dbReference type="GO" id="GO:0005524">
    <property type="term" value="F:ATP binding"/>
    <property type="evidence" value="ECO:0007669"/>
    <property type="project" value="UniProtKB-KW"/>
</dbReference>
<feature type="compositionally biased region" description="Basic residues" evidence="12">
    <location>
        <begin position="16"/>
        <end position="26"/>
    </location>
</feature>
<evidence type="ECO:0000256" key="11">
    <source>
        <dbReference type="SAM" id="Coils"/>
    </source>
</evidence>
<keyword evidence="15" id="KW-1185">Reference proteome</keyword>
<evidence type="ECO:0000256" key="1">
    <source>
        <dbReference type="ARBA" id="ARBA00001947"/>
    </source>
</evidence>
<dbReference type="GeneID" id="18260463"/>
<dbReference type="NCBIfam" id="TIGR00435">
    <property type="entry name" value="cysS"/>
    <property type="match status" value="1"/>
</dbReference>
<proteinExistence type="inferred from homology"/>
<keyword evidence="6" id="KW-0862">Zinc</keyword>
<evidence type="ECO:0000313" key="15">
    <source>
        <dbReference type="Proteomes" id="UP000008066"/>
    </source>
</evidence>
<keyword evidence="4" id="KW-0479">Metal-binding</keyword>
<dbReference type="OMA" id="YEGLGWA"/>
<sequence length="907" mass="101343">MRDWRAGFQARDKTTWKRGKRQLAPRRRLESDPARRTTAGIESLVWMRFVAAASAIRPFPPSPSPQALRRAAANISISSRKFVGYSSFRFCSGSSSLPRSRAPTMVTPITVHNSLKPGAPVPFVPREEGKVSWYACGPTTYDLSHLGHARNYVSTDIIRRILMYHFGYQVKFVMNYTDIDDKIIIKARRKRLLELEKEKPYTPEQVRELVFKAFQAYAKSNLPLLAGAEPLDENNYIERRDAAYGRVLAGGTLSGEGKPSDAEAKVKMHISAMDAAAQALRDGTGFDGAEEVLLPYLDSLYKDTFDTSDQSIFTNLTQAMEKAFNDDMTALNVLPPDAVTRVTEYVPQIINFVQRIIDKGFAYEANGSVYFDIAAFEKAGNTYARLRPESKNDKALQEEGEGSLSKGLEGKKRSGDFALWKKSKPGEPWWPSPWGPGRPGWHIECSVMASDKLGEQMDIHSGGIDLAFPHHDNELAQSEAYFYEAGKGEHTWVNYFLHMGHLSIAGSKMSKSLKNFQTIQDALATTYTARNMRIVFLMGRWNDGVEISSDMRKQADAWESTIDNFFTNIKAKIAAEELAEGVKDISLEDGPGKALLDELEQAKTDLDLALRNSFDTPTAMQVILRLVRSANIYMNDKTIEPSLRVLEAVARWVTKIVGIFGLDAQAQPPYDGLGWSSATSGPAANVDPKTAVKPYKEVYERVSGEIKALGLDAPAIQVLLDEQTPDAEFSNLETSGEKDMEKLALPYIRATSRLRDELRSIVGTLESEKKKAVLALSDRIRDYDLTDLGVQLDDQVDKPSLIKFVPAAKLIAAREEKIAAAAEKARQKEEARKAREKAEEEKWAKAKVPPQEMFKSDPKYAEFDADGLPTKLADGGEVPKSQVKKLKKEWERQKKLHEEWLSKFGGQ</sequence>
<feature type="region of interest" description="Disordered" evidence="12">
    <location>
        <begin position="15"/>
        <end position="35"/>
    </location>
</feature>
<gene>
    <name evidence="14" type="ORF">CTHT_0064250</name>
</gene>